<proteinExistence type="predicted"/>
<sequence>MALVTGTLLFVGCAEKEIKKDAVANVPVASNDVYDVVVNKSIKDCQEYDITLNKERTNDFMRRSPKKTIEQAAQQEAKTPQKLCEFFAEETSPEKIEQVELFSNKIIKGCANAGVTLSETGIRSKILSLPFFVIKKGLASNDQTSLKECQLMEKKYK</sequence>
<gene>
    <name evidence="1" type="ORF">HELGO_WM5583</name>
</gene>
<dbReference type="AlphaFoldDB" id="A0A6S6T2T5"/>
<name>A0A6S6T2T5_9BACT</name>
<protein>
    <submittedName>
        <fullName evidence="1">Uncharacterized protein</fullName>
    </submittedName>
</protein>
<organism evidence="1">
    <name type="scientific">uncultured Sulfurovum sp</name>
    <dbReference type="NCBI Taxonomy" id="269237"/>
    <lineage>
        <taxon>Bacteria</taxon>
        <taxon>Pseudomonadati</taxon>
        <taxon>Campylobacterota</taxon>
        <taxon>Epsilonproteobacteria</taxon>
        <taxon>Campylobacterales</taxon>
        <taxon>Sulfurovaceae</taxon>
        <taxon>Sulfurovum</taxon>
        <taxon>environmental samples</taxon>
    </lineage>
</organism>
<evidence type="ECO:0000313" key="1">
    <source>
        <dbReference type="EMBL" id="CAA6812564.1"/>
    </source>
</evidence>
<reference evidence="1" key="1">
    <citation type="submission" date="2020-01" db="EMBL/GenBank/DDBJ databases">
        <authorList>
            <person name="Meier V. D."/>
            <person name="Meier V D."/>
        </authorList>
    </citation>
    <scope>NUCLEOTIDE SEQUENCE</scope>
    <source>
        <strain evidence="1">HLG_WM_MAG_06</strain>
    </source>
</reference>
<dbReference type="EMBL" id="CACVAP010000068">
    <property type="protein sequence ID" value="CAA6812564.1"/>
    <property type="molecule type" value="Genomic_DNA"/>
</dbReference>
<accession>A0A6S6T2T5</accession>